<evidence type="ECO:0000313" key="4">
    <source>
        <dbReference type="EMBL" id="GAA4780484.1"/>
    </source>
</evidence>
<accession>A0ABP9AFT5</accession>
<dbReference type="Pfam" id="PF04773">
    <property type="entry name" value="FecR"/>
    <property type="match status" value="1"/>
</dbReference>
<evidence type="ECO:0000259" key="3">
    <source>
        <dbReference type="Pfam" id="PF16344"/>
    </source>
</evidence>
<dbReference type="Gene3D" id="3.55.50.30">
    <property type="match status" value="1"/>
</dbReference>
<feature type="transmembrane region" description="Helical" evidence="1">
    <location>
        <begin position="82"/>
        <end position="104"/>
    </location>
</feature>
<dbReference type="PANTHER" id="PTHR30273:SF2">
    <property type="entry name" value="PROTEIN FECR"/>
    <property type="match status" value="1"/>
</dbReference>
<feature type="domain" description="Protein FecR C-terminal" evidence="3">
    <location>
        <begin position="318"/>
        <end position="385"/>
    </location>
</feature>
<dbReference type="InterPro" id="IPR012373">
    <property type="entry name" value="Ferrdict_sens_TM"/>
</dbReference>
<dbReference type="EMBL" id="BAABIQ010000003">
    <property type="protein sequence ID" value="GAA4780484.1"/>
    <property type="molecule type" value="Genomic_DNA"/>
</dbReference>
<dbReference type="Pfam" id="PF16344">
    <property type="entry name" value="FecR_C"/>
    <property type="match status" value="1"/>
</dbReference>
<sequence length="387" mass="43417">MNERLNDLYQRYLENACSEEELQELRSFVTNPAYERELAALLDETWDNLNATEASTESTKDMHLLYRRIVTTPQRKQLRRKWWPYMAAASIACLLVIAGFYVYFLGVHSSQPVAVRQQLVNDVAPGGSKATLKLADGSTIDIERVEDGRVKSKSGLEVVKQQGQLIFSPSITGEADTGYNQIMTPNGGQYQVKLPDGTQVWLNAASSLRFPAVFSGSERKVELTGEAYFEVAKNKDQPFRVNVNQTSTIEVLGTHFNVMAYPNEHTINTTLLEGSIKVSHGKRSSFVSPGQQVRIDKTGIQVVNADLEEAVAWKNGLFQFSSTDLRTIMHQMERWYNVEVHYTSDVSNKKLTGLISRNTNLSNVLRMLELAGSVHFQIDGTKIMVSP</sequence>
<gene>
    <name evidence="4" type="ORF">GCM10023231_04430</name>
</gene>
<keyword evidence="5" id="KW-1185">Reference proteome</keyword>
<reference evidence="5" key="1">
    <citation type="journal article" date="2019" name="Int. J. Syst. Evol. Microbiol.">
        <title>The Global Catalogue of Microorganisms (GCM) 10K type strain sequencing project: providing services to taxonomists for standard genome sequencing and annotation.</title>
        <authorList>
            <consortium name="The Broad Institute Genomics Platform"/>
            <consortium name="The Broad Institute Genome Sequencing Center for Infectious Disease"/>
            <person name="Wu L."/>
            <person name="Ma J."/>
        </authorList>
    </citation>
    <scope>NUCLEOTIDE SEQUENCE [LARGE SCALE GENOMIC DNA]</scope>
    <source>
        <strain evidence="5">JCM 18200</strain>
    </source>
</reference>
<evidence type="ECO:0000313" key="5">
    <source>
        <dbReference type="Proteomes" id="UP001501411"/>
    </source>
</evidence>
<dbReference type="Proteomes" id="UP001501411">
    <property type="component" value="Unassembled WGS sequence"/>
</dbReference>
<comment type="caution">
    <text evidence="4">The sequence shown here is derived from an EMBL/GenBank/DDBJ whole genome shotgun (WGS) entry which is preliminary data.</text>
</comment>
<keyword evidence="1" id="KW-0472">Membrane</keyword>
<organism evidence="4 5">
    <name type="scientific">Olivibacter ginsenosidimutans</name>
    <dbReference type="NCBI Taxonomy" id="1176537"/>
    <lineage>
        <taxon>Bacteria</taxon>
        <taxon>Pseudomonadati</taxon>
        <taxon>Bacteroidota</taxon>
        <taxon>Sphingobacteriia</taxon>
        <taxon>Sphingobacteriales</taxon>
        <taxon>Sphingobacteriaceae</taxon>
        <taxon>Olivibacter</taxon>
    </lineage>
</organism>
<feature type="domain" description="FecR protein" evidence="2">
    <location>
        <begin position="181"/>
        <end position="277"/>
    </location>
</feature>
<dbReference type="Gene3D" id="2.60.120.1440">
    <property type="match status" value="1"/>
</dbReference>
<dbReference type="InterPro" id="IPR032508">
    <property type="entry name" value="FecR_C"/>
</dbReference>
<proteinExistence type="predicted"/>
<keyword evidence="1" id="KW-1133">Transmembrane helix</keyword>
<protein>
    <submittedName>
        <fullName evidence="4">DUF4974 domain-containing protein</fullName>
    </submittedName>
</protein>
<keyword evidence="1" id="KW-0812">Transmembrane</keyword>
<dbReference type="InterPro" id="IPR006860">
    <property type="entry name" value="FecR"/>
</dbReference>
<name>A0ABP9AFT5_9SPHI</name>
<evidence type="ECO:0000256" key="1">
    <source>
        <dbReference type="SAM" id="Phobius"/>
    </source>
</evidence>
<dbReference type="RefSeq" id="WP_345230060.1">
    <property type="nucleotide sequence ID" value="NZ_BAABIQ010000003.1"/>
</dbReference>
<evidence type="ECO:0000259" key="2">
    <source>
        <dbReference type="Pfam" id="PF04773"/>
    </source>
</evidence>
<dbReference type="PANTHER" id="PTHR30273">
    <property type="entry name" value="PERIPLASMIC SIGNAL SENSOR AND SIGMA FACTOR ACTIVATOR FECR-RELATED"/>
    <property type="match status" value="1"/>
</dbReference>